<reference evidence="2" key="1">
    <citation type="submission" date="2020-10" db="EMBL/GenBank/DDBJ databases">
        <authorList>
            <person name="Kikuchi T."/>
        </authorList>
    </citation>
    <scope>NUCLEOTIDE SEQUENCE</scope>
    <source>
        <strain evidence="2">NKZ352</strain>
    </source>
</reference>
<evidence type="ECO:0000256" key="1">
    <source>
        <dbReference type="SAM" id="MobiDB-lite"/>
    </source>
</evidence>
<evidence type="ECO:0000313" key="2">
    <source>
        <dbReference type="EMBL" id="CAD6187985.1"/>
    </source>
</evidence>
<sequence>MKRGSSHSYQSWRGSTGEGYSRGRGFRGRWRGDNNSDRGRGQRGGFGSTAPDYSSPYQPSSEPSAERRGWHPRGQQRVFRAPFDQNHGRRFNARSRGRGGGFHGNRENSKSYNVSDYVMPSMWANPWEALDAEYAKDLQDAREAFKAQENNLL</sequence>
<proteinExistence type="predicted"/>
<protein>
    <submittedName>
        <fullName evidence="2">Uncharacterized protein</fullName>
    </submittedName>
</protein>
<dbReference type="Proteomes" id="UP000835052">
    <property type="component" value="Unassembled WGS sequence"/>
</dbReference>
<dbReference type="EMBL" id="CAJGYM010000007">
    <property type="protein sequence ID" value="CAD6187985.1"/>
    <property type="molecule type" value="Genomic_DNA"/>
</dbReference>
<accession>A0A8S1GXB1</accession>
<organism evidence="2 3">
    <name type="scientific">Caenorhabditis auriculariae</name>
    <dbReference type="NCBI Taxonomy" id="2777116"/>
    <lineage>
        <taxon>Eukaryota</taxon>
        <taxon>Metazoa</taxon>
        <taxon>Ecdysozoa</taxon>
        <taxon>Nematoda</taxon>
        <taxon>Chromadorea</taxon>
        <taxon>Rhabditida</taxon>
        <taxon>Rhabditina</taxon>
        <taxon>Rhabditomorpha</taxon>
        <taxon>Rhabditoidea</taxon>
        <taxon>Rhabditidae</taxon>
        <taxon>Peloderinae</taxon>
        <taxon>Caenorhabditis</taxon>
    </lineage>
</organism>
<comment type="caution">
    <text evidence="2">The sequence shown here is derived from an EMBL/GenBank/DDBJ whole genome shotgun (WGS) entry which is preliminary data.</text>
</comment>
<keyword evidence="3" id="KW-1185">Reference proteome</keyword>
<name>A0A8S1GXB1_9PELO</name>
<dbReference type="AlphaFoldDB" id="A0A8S1GXB1"/>
<feature type="compositionally biased region" description="Low complexity" evidence="1">
    <location>
        <begin position="50"/>
        <end position="63"/>
    </location>
</feature>
<feature type="region of interest" description="Disordered" evidence="1">
    <location>
        <begin position="1"/>
        <end position="111"/>
    </location>
</feature>
<feature type="compositionally biased region" description="Basic residues" evidence="1">
    <location>
        <begin position="88"/>
        <end position="97"/>
    </location>
</feature>
<feature type="compositionally biased region" description="Polar residues" evidence="1">
    <location>
        <begin position="1"/>
        <end position="14"/>
    </location>
</feature>
<feature type="compositionally biased region" description="Basic and acidic residues" evidence="1">
    <location>
        <begin position="30"/>
        <end position="40"/>
    </location>
</feature>
<evidence type="ECO:0000313" key="3">
    <source>
        <dbReference type="Proteomes" id="UP000835052"/>
    </source>
</evidence>
<gene>
    <name evidence="2" type="ORF">CAUJ_LOCUS3904</name>
</gene>